<dbReference type="Pfam" id="PF13439">
    <property type="entry name" value="Glyco_transf_4"/>
    <property type="match status" value="1"/>
</dbReference>
<dbReference type="EMBL" id="LOPU01000016">
    <property type="protein sequence ID" value="KTG11072.1"/>
    <property type="molecule type" value="Genomic_DNA"/>
</dbReference>
<dbReference type="STRING" id="1514971.AUR64_07615"/>
<feature type="domain" description="Glycosyltransferase subfamily 4-like N-terminal" evidence="1">
    <location>
        <begin position="12"/>
        <end position="185"/>
    </location>
</feature>
<reference evidence="2 3" key="1">
    <citation type="submission" date="2015-12" db="EMBL/GenBank/DDBJ databases">
        <title>Haloprofundus marisrubri gen. nov., sp. nov., an extremely halophilic archaeon isolated from the Discovery deep brine-seawater interface in the Red Sea.</title>
        <authorList>
            <person name="Zhang G."/>
            <person name="Stingl U."/>
            <person name="Rashid M."/>
        </authorList>
    </citation>
    <scope>NUCLEOTIDE SEQUENCE [LARGE SCALE GENOMIC DNA]</scope>
    <source>
        <strain evidence="2 3">SB9</strain>
    </source>
</reference>
<dbReference type="Gene3D" id="3.40.50.2000">
    <property type="entry name" value="Glycogen Phosphorylase B"/>
    <property type="match status" value="2"/>
</dbReference>
<organism evidence="2 3">
    <name type="scientific">Haloprofundus marisrubri</name>
    <dbReference type="NCBI Taxonomy" id="1514971"/>
    <lineage>
        <taxon>Archaea</taxon>
        <taxon>Methanobacteriati</taxon>
        <taxon>Methanobacteriota</taxon>
        <taxon>Stenosarchaea group</taxon>
        <taxon>Halobacteria</taxon>
        <taxon>Halobacteriales</taxon>
        <taxon>Haloferacaceae</taxon>
        <taxon>Haloprofundus</taxon>
    </lineage>
</organism>
<name>A0A0W1RCC1_9EURY</name>
<dbReference type="GO" id="GO:0016740">
    <property type="term" value="F:transferase activity"/>
    <property type="evidence" value="ECO:0007669"/>
    <property type="project" value="UniProtKB-KW"/>
</dbReference>
<proteinExistence type="predicted"/>
<accession>A0A0W1RCC1</accession>
<sequence length="395" mass="43686">MHIAYVVGQSTGGLPHYTAELANAVSKHAEVTVLKPDETTADDMFDDRVEVIDAFKPISVSMPQLYSFDVNPLDFVRGIRSYDNLKLLDEVDPDIVHDPSDLFPQMKLYAARHNVGERWPFVVTRHEVVVDRFSLSRPPVFAEEMLLAVLPDVYESQYIVHSGKQKEALATHGIDSDIIDVIPHGAYEVFGTHEDVDVDVDSNSLLFFGHIVPPKGLDTLAAAIPLVKREVPDVKLLVAGEGNLPRKLKQLQKDHPENVEVHNYYLPNDEVKNLFGRAKIVVAPYRSQGGTKGHSGAVSTAFSFGKPVVASTAGEFREQVQESGAGTVVPPEDPEKLAEALVDVLQNDEKRASMGENSLKMAERLSWESIAERHLGLYERLAERQRATHSPAASK</sequence>
<dbReference type="OrthoDB" id="132546at2157"/>
<dbReference type="PANTHER" id="PTHR12526:SF572">
    <property type="entry name" value="BLL5144 PROTEIN"/>
    <property type="match status" value="1"/>
</dbReference>
<gene>
    <name evidence="2" type="ORF">AUR64_07615</name>
</gene>
<evidence type="ECO:0000313" key="2">
    <source>
        <dbReference type="EMBL" id="KTG11072.1"/>
    </source>
</evidence>
<dbReference type="PANTHER" id="PTHR12526">
    <property type="entry name" value="GLYCOSYLTRANSFERASE"/>
    <property type="match status" value="1"/>
</dbReference>
<dbReference type="Pfam" id="PF13692">
    <property type="entry name" value="Glyco_trans_1_4"/>
    <property type="match status" value="1"/>
</dbReference>
<dbReference type="CDD" id="cd03801">
    <property type="entry name" value="GT4_PimA-like"/>
    <property type="match status" value="1"/>
</dbReference>
<dbReference type="AlphaFoldDB" id="A0A0W1RCC1"/>
<protein>
    <submittedName>
        <fullName evidence="2">Sugar transferase</fullName>
    </submittedName>
</protein>
<comment type="caution">
    <text evidence="2">The sequence shown here is derived from an EMBL/GenBank/DDBJ whole genome shotgun (WGS) entry which is preliminary data.</text>
</comment>
<dbReference type="InterPro" id="IPR028098">
    <property type="entry name" value="Glyco_trans_4-like_N"/>
</dbReference>
<dbReference type="SUPFAM" id="SSF53756">
    <property type="entry name" value="UDP-Glycosyltransferase/glycogen phosphorylase"/>
    <property type="match status" value="1"/>
</dbReference>
<dbReference type="Proteomes" id="UP000054387">
    <property type="component" value="Unassembled WGS sequence"/>
</dbReference>
<evidence type="ECO:0000259" key="1">
    <source>
        <dbReference type="Pfam" id="PF13439"/>
    </source>
</evidence>
<keyword evidence="3" id="KW-1185">Reference proteome</keyword>
<evidence type="ECO:0000313" key="3">
    <source>
        <dbReference type="Proteomes" id="UP000054387"/>
    </source>
</evidence>
<keyword evidence="2" id="KW-0808">Transferase</keyword>